<protein>
    <submittedName>
        <fullName evidence="1">Uncharacterized protein</fullName>
    </submittedName>
</protein>
<gene>
    <name evidence="1" type="ORF">S01H1_56521</name>
</gene>
<proteinExistence type="predicted"/>
<organism evidence="1">
    <name type="scientific">marine sediment metagenome</name>
    <dbReference type="NCBI Taxonomy" id="412755"/>
    <lineage>
        <taxon>unclassified sequences</taxon>
        <taxon>metagenomes</taxon>
        <taxon>ecological metagenomes</taxon>
    </lineage>
</organism>
<dbReference type="AlphaFoldDB" id="X0W795"/>
<sequence>ETNAYDINFSYWNSTYIETYALTYPTGGSTNYTFASLKDDTYSYNVVLKDYAEKTATTLTRTITLDNVIPTIYVPLPMNTTYTYNDTFFWVNSTERLDTCKLTLNNWITNYTMERGGTVNDSGVETGMAIVVTPFESCIEMRLDQTGTLNITLNPGLVANNFSNPSFIIRDENQILLETINISNTTNQAFSANVYTGNTTYGICINDIDTYSSTWKYVPRYDPANEYTTYGDTANVSFKISTVSGQIYYNESMPDG</sequence>
<evidence type="ECO:0000313" key="1">
    <source>
        <dbReference type="EMBL" id="GAG19147.1"/>
    </source>
</evidence>
<name>X0W795_9ZZZZ</name>
<comment type="caution">
    <text evidence="1">The sequence shown here is derived from an EMBL/GenBank/DDBJ whole genome shotgun (WGS) entry which is preliminary data.</text>
</comment>
<accession>X0W795</accession>
<dbReference type="EMBL" id="BARS01036808">
    <property type="protein sequence ID" value="GAG19147.1"/>
    <property type="molecule type" value="Genomic_DNA"/>
</dbReference>
<reference evidence="1" key="1">
    <citation type="journal article" date="2014" name="Front. Microbiol.">
        <title>High frequency of phylogenetically diverse reductive dehalogenase-homologous genes in deep subseafloor sedimentary metagenomes.</title>
        <authorList>
            <person name="Kawai M."/>
            <person name="Futagami T."/>
            <person name="Toyoda A."/>
            <person name="Takaki Y."/>
            <person name="Nishi S."/>
            <person name="Hori S."/>
            <person name="Arai W."/>
            <person name="Tsubouchi T."/>
            <person name="Morono Y."/>
            <person name="Uchiyama I."/>
            <person name="Ito T."/>
            <person name="Fujiyama A."/>
            <person name="Inagaki F."/>
            <person name="Takami H."/>
        </authorList>
    </citation>
    <scope>NUCLEOTIDE SEQUENCE</scope>
    <source>
        <strain evidence="1">Expedition CK06-06</strain>
    </source>
</reference>
<feature type="non-terminal residue" evidence="1">
    <location>
        <position position="256"/>
    </location>
</feature>
<feature type="non-terminal residue" evidence="1">
    <location>
        <position position="1"/>
    </location>
</feature>